<comment type="caution">
    <text evidence="1">The sequence shown here is derived from an EMBL/GenBank/DDBJ whole genome shotgun (WGS) entry which is preliminary data.</text>
</comment>
<dbReference type="AlphaFoldDB" id="A0AA91IQV0"/>
<keyword evidence="2" id="KW-1185">Reference proteome</keyword>
<evidence type="ECO:0000313" key="1">
    <source>
        <dbReference type="EMBL" id="OAT60294.1"/>
    </source>
</evidence>
<dbReference type="EMBL" id="LXEX01000016">
    <property type="protein sequence ID" value="OAT60294.1"/>
    <property type="molecule type" value="Genomic_DNA"/>
</dbReference>
<dbReference type="Proteomes" id="UP000078431">
    <property type="component" value="Unassembled WGS sequence"/>
</dbReference>
<accession>A0AA91IQV0</accession>
<sequence>MCKKAENYLKVTNGIISVEDSDRKRSSYKNKERPKALL</sequence>
<proteinExistence type="predicted"/>
<gene>
    <name evidence="1" type="ORF">M993_01071</name>
</gene>
<reference evidence="1 2" key="1">
    <citation type="submission" date="2016-04" db="EMBL/GenBank/DDBJ databases">
        <title>ATOL: Assembling a taxonomically balanced genome-scale reconstruction of the evolutionary history of the Enterobacteriaceae.</title>
        <authorList>
            <person name="Plunkett G.III."/>
            <person name="Neeno-Eckwall E.C."/>
            <person name="Glasner J.D."/>
            <person name="Perna N.T."/>
        </authorList>
    </citation>
    <scope>NUCLEOTIDE SEQUENCE [LARGE SCALE GENOMIC DNA]</scope>
    <source>
        <strain evidence="1 2">ATCC 12841</strain>
    </source>
</reference>
<name>A0AA91IQV0_9GAMM</name>
<evidence type="ECO:0000313" key="2">
    <source>
        <dbReference type="Proteomes" id="UP000078431"/>
    </source>
</evidence>
<protein>
    <submittedName>
        <fullName evidence="1">Uncharacterized protein</fullName>
    </submittedName>
</protein>
<organism evidence="1 2">
    <name type="scientific">Obesumbacterium proteus ATCC 12841</name>
    <dbReference type="NCBI Taxonomy" id="1354268"/>
    <lineage>
        <taxon>Bacteria</taxon>
        <taxon>Pseudomonadati</taxon>
        <taxon>Pseudomonadota</taxon>
        <taxon>Gammaproteobacteria</taxon>
        <taxon>Enterobacterales</taxon>
        <taxon>Hafniaceae</taxon>
        <taxon>Obesumbacterium</taxon>
    </lineage>
</organism>